<dbReference type="Proteomes" id="UP000254575">
    <property type="component" value="Unassembled WGS sequence"/>
</dbReference>
<dbReference type="InterPro" id="IPR039255">
    <property type="entry name" value="YceD_bac"/>
</dbReference>
<name>A0A380MK95_9GAMM</name>
<gene>
    <name evidence="6" type="ORF">NCTC10717_00464</name>
</gene>
<evidence type="ECO:0000256" key="3">
    <source>
        <dbReference type="ARBA" id="ARBA00015716"/>
    </source>
</evidence>
<evidence type="ECO:0000256" key="5">
    <source>
        <dbReference type="ARBA" id="ARBA00031841"/>
    </source>
</evidence>
<dbReference type="AlphaFoldDB" id="A0A380MK95"/>
<proteinExistence type="inferred from homology"/>
<dbReference type="PANTHER" id="PTHR38099:SF1">
    <property type="entry name" value="LARGE RIBOSOMAL RNA SUBUNIT ACCUMULATION PROTEIN YCED"/>
    <property type="match status" value="1"/>
</dbReference>
<keyword evidence="4" id="KW-0690">Ribosome biogenesis</keyword>
<protein>
    <recommendedName>
        <fullName evidence="3">Large ribosomal RNA subunit accumulation protein YceD</fullName>
    </recommendedName>
    <alternativeName>
        <fullName evidence="5">23S rRNA accumulation protein YceD</fullName>
    </alternativeName>
</protein>
<organism evidence="6 7">
    <name type="scientific">Suttonella indologenes</name>
    <dbReference type="NCBI Taxonomy" id="13276"/>
    <lineage>
        <taxon>Bacteria</taxon>
        <taxon>Pseudomonadati</taxon>
        <taxon>Pseudomonadota</taxon>
        <taxon>Gammaproteobacteria</taxon>
        <taxon>Cardiobacteriales</taxon>
        <taxon>Cardiobacteriaceae</taxon>
        <taxon>Suttonella</taxon>
    </lineage>
</organism>
<dbReference type="EMBL" id="UHIA01000003">
    <property type="protein sequence ID" value="SUO92271.1"/>
    <property type="molecule type" value="Genomic_DNA"/>
</dbReference>
<evidence type="ECO:0000256" key="4">
    <source>
        <dbReference type="ARBA" id="ARBA00022517"/>
    </source>
</evidence>
<evidence type="ECO:0000256" key="1">
    <source>
        <dbReference type="ARBA" id="ARBA00002868"/>
    </source>
</evidence>
<dbReference type="Pfam" id="PF02620">
    <property type="entry name" value="YceD"/>
    <property type="match status" value="1"/>
</dbReference>
<evidence type="ECO:0000256" key="2">
    <source>
        <dbReference type="ARBA" id="ARBA00010740"/>
    </source>
</evidence>
<keyword evidence="7" id="KW-1185">Reference proteome</keyword>
<dbReference type="RefSeq" id="WP_172459372.1">
    <property type="nucleotide sequence ID" value="NZ_UHIA01000003.1"/>
</dbReference>
<sequence>MMRHPADQSLPRFIEPWLFARSRRIVSGAFDLHQSQELKAWAEADKPMQVYIEGYCDNDNKAYLKGQLNVSLSLTCQRCLQAMQWQADLPFDYLLLRSEAQEEQIEDGRETLVCADEEIDLAWFLEEEVLLAMPMIAKHDNCQLPIEQSRIAQTEAEAPQSPFAQLKDLMNNKE</sequence>
<accession>A0A380MK95</accession>
<dbReference type="InterPro" id="IPR003772">
    <property type="entry name" value="YceD"/>
</dbReference>
<comment type="similarity">
    <text evidence="2">Belongs to the DUF177 domain family.</text>
</comment>
<evidence type="ECO:0000313" key="7">
    <source>
        <dbReference type="Proteomes" id="UP000254575"/>
    </source>
</evidence>
<dbReference type="GO" id="GO:0005829">
    <property type="term" value="C:cytosol"/>
    <property type="evidence" value="ECO:0007669"/>
    <property type="project" value="TreeGrafter"/>
</dbReference>
<evidence type="ECO:0000313" key="6">
    <source>
        <dbReference type="EMBL" id="SUO92271.1"/>
    </source>
</evidence>
<reference evidence="6 7" key="1">
    <citation type="submission" date="2018-06" db="EMBL/GenBank/DDBJ databases">
        <authorList>
            <consortium name="Pathogen Informatics"/>
            <person name="Doyle S."/>
        </authorList>
    </citation>
    <scope>NUCLEOTIDE SEQUENCE [LARGE SCALE GENOMIC DNA]</scope>
    <source>
        <strain evidence="6 7">NCTC10717</strain>
    </source>
</reference>
<dbReference type="PANTHER" id="PTHR38099">
    <property type="entry name" value="LARGE RIBOSOMAL RNA SUBUNIT ACCUMULATION PROTEIN YCED"/>
    <property type="match status" value="1"/>
</dbReference>
<comment type="function">
    <text evidence="1">Plays a role in synthesis, processing and/or stability of 23S rRNA.</text>
</comment>
<dbReference type="GO" id="GO:0042254">
    <property type="term" value="P:ribosome biogenesis"/>
    <property type="evidence" value="ECO:0007669"/>
    <property type="project" value="UniProtKB-KW"/>
</dbReference>